<gene>
    <name evidence="7" type="ORF">E9229_001933</name>
</gene>
<dbReference type="EC" id="1.1.99.1" evidence="7"/>
<keyword evidence="3" id="KW-0285">Flavoprotein</keyword>
<feature type="domain" description="Glucose-methanol-choline oxidoreductase N-terminal" evidence="6">
    <location>
        <begin position="252"/>
        <end position="266"/>
    </location>
</feature>
<evidence type="ECO:0000313" key="8">
    <source>
        <dbReference type="Proteomes" id="UP000523000"/>
    </source>
</evidence>
<name>A0A839QR58_9MICC</name>
<dbReference type="PANTHER" id="PTHR11552:SF147">
    <property type="entry name" value="CHOLINE DEHYDROGENASE, MITOCHONDRIAL"/>
    <property type="match status" value="1"/>
</dbReference>
<dbReference type="Gene3D" id="3.50.50.60">
    <property type="entry name" value="FAD/NAD(P)-binding domain"/>
    <property type="match status" value="1"/>
</dbReference>
<dbReference type="InterPro" id="IPR007867">
    <property type="entry name" value="GMC_OxRtase_C"/>
</dbReference>
<evidence type="ECO:0000256" key="2">
    <source>
        <dbReference type="ARBA" id="ARBA00010790"/>
    </source>
</evidence>
<feature type="binding site" evidence="5">
    <location>
        <position position="218"/>
    </location>
    <ligand>
        <name>FAD</name>
        <dbReference type="ChEBI" id="CHEBI:57692"/>
    </ligand>
</feature>
<dbReference type="Pfam" id="PF00732">
    <property type="entry name" value="GMC_oxred_N"/>
    <property type="match status" value="1"/>
</dbReference>
<dbReference type="InterPro" id="IPR000172">
    <property type="entry name" value="GMC_OxRdtase_N"/>
</dbReference>
<proteinExistence type="inferred from homology"/>
<feature type="binding site" evidence="5">
    <location>
        <position position="83"/>
    </location>
    <ligand>
        <name>FAD</name>
        <dbReference type="ChEBI" id="CHEBI:57692"/>
    </ligand>
</feature>
<accession>A0A839QR58</accession>
<dbReference type="Proteomes" id="UP000523000">
    <property type="component" value="Unassembled WGS sequence"/>
</dbReference>
<sequence>MNTSDIDVIVIGAGSAGSVIARRLIDAGKKVAVLEAGGYDTNPAIHSVARLGELWGSAEDWAFKTTPQAGCDGRTLNLPRGKVMGGSHALNATIWVRGAKQDYDTWAYLGCPGWSWDDVLPVFKDIENYDGGASELRGSEGLLDVRRDFERNPIQEDIYAAAVEIGIPENHDYNSGDVEGISRMQLNVRDGKRFNTWHAYLKPVAEHENLTLITNALVHRLILSDGTVTGVEYELDGELHTLTATETVLAAGAIGSPALLMRSGIGHAEELARVGVTPVHHLPGVGKNLHDHLISPVIYTTTKKEVPASTVSVAETHLFHKSRADLAVPDTQPIHFSVPMYMSEGMSGPDNGFSLLAGIVRPLGRGSIELTGPGAQDELAIDLGALTEEADLDALVASLRQCRELGRADALAHWGPEEIYPGPGIGDGDEELEDYVRSTVVTYHHQVGTCKMGLDEMAVVDPRTLQVHGLAGVRVADASIMPLVPTGNTNAPSILIGERAAAFMSA</sequence>
<dbReference type="SUPFAM" id="SSF51905">
    <property type="entry name" value="FAD/NAD(P)-binding domain"/>
    <property type="match status" value="1"/>
</dbReference>
<evidence type="ECO:0000256" key="1">
    <source>
        <dbReference type="ARBA" id="ARBA00001974"/>
    </source>
</evidence>
<dbReference type="RefSeq" id="WP_183510941.1">
    <property type="nucleotide sequence ID" value="NZ_BAABGK010000097.1"/>
</dbReference>
<evidence type="ECO:0000256" key="5">
    <source>
        <dbReference type="PIRSR" id="PIRSR000137-2"/>
    </source>
</evidence>
<evidence type="ECO:0000259" key="6">
    <source>
        <dbReference type="PROSITE" id="PS00624"/>
    </source>
</evidence>
<dbReference type="PROSITE" id="PS00624">
    <property type="entry name" value="GMC_OXRED_2"/>
    <property type="match status" value="1"/>
</dbReference>
<dbReference type="Pfam" id="PF05199">
    <property type="entry name" value="GMC_oxred_C"/>
    <property type="match status" value="1"/>
</dbReference>
<keyword evidence="7" id="KW-0560">Oxidoreductase</keyword>
<comment type="cofactor">
    <cofactor evidence="1 5">
        <name>FAD</name>
        <dbReference type="ChEBI" id="CHEBI:57692"/>
    </cofactor>
</comment>
<organism evidence="7 8">
    <name type="scientific">Paeniglutamicibacter cryotolerans</name>
    <dbReference type="NCBI Taxonomy" id="670079"/>
    <lineage>
        <taxon>Bacteria</taxon>
        <taxon>Bacillati</taxon>
        <taxon>Actinomycetota</taxon>
        <taxon>Actinomycetes</taxon>
        <taxon>Micrococcales</taxon>
        <taxon>Micrococcaceae</taxon>
        <taxon>Paeniglutamicibacter</taxon>
    </lineage>
</organism>
<feature type="binding site" evidence="5">
    <location>
        <position position="443"/>
    </location>
    <ligand>
        <name>substrate</name>
    </ligand>
</feature>
<comment type="similarity">
    <text evidence="2">Belongs to the GMC oxidoreductase family.</text>
</comment>
<protein>
    <submittedName>
        <fullName evidence="7">Choline dehydrogenase</fullName>
        <ecNumber evidence="7">1.1.99.1</ecNumber>
    </submittedName>
</protein>
<evidence type="ECO:0000313" key="7">
    <source>
        <dbReference type="EMBL" id="MBB2995742.1"/>
    </source>
</evidence>
<reference evidence="7 8" key="1">
    <citation type="submission" date="2020-08" db="EMBL/GenBank/DDBJ databases">
        <title>Sequencing the genomes of 1000 actinobacteria strains.</title>
        <authorList>
            <person name="Klenk H.-P."/>
        </authorList>
    </citation>
    <scope>NUCLEOTIDE SEQUENCE [LARGE SCALE GENOMIC DNA]</scope>
    <source>
        <strain evidence="7 8">DSM 22826</strain>
    </source>
</reference>
<dbReference type="InterPro" id="IPR036188">
    <property type="entry name" value="FAD/NAD-bd_sf"/>
</dbReference>
<dbReference type="SUPFAM" id="SSF54373">
    <property type="entry name" value="FAD-linked reductases, C-terminal domain"/>
    <property type="match status" value="1"/>
</dbReference>
<dbReference type="GO" id="GO:0008812">
    <property type="term" value="F:choline dehydrogenase activity"/>
    <property type="evidence" value="ECO:0007669"/>
    <property type="project" value="UniProtKB-EC"/>
</dbReference>
<evidence type="ECO:0000256" key="4">
    <source>
        <dbReference type="ARBA" id="ARBA00022827"/>
    </source>
</evidence>
<evidence type="ECO:0000256" key="3">
    <source>
        <dbReference type="ARBA" id="ARBA00022630"/>
    </source>
</evidence>
<dbReference type="Gene3D" id="3.30.560.10">
    <property type="entry name" value="Glucose Oxidase, domain 3"/>
    <property type="match status" value="1"/>
</dbReference>
<dbReference type="PANTHER" id="PTHR11552">
    <property type="entry name" value="GLUCOSE-METHANOL-CHOLINE GMC OXIDOREDUCTASE"/>
    <property type="match status" value="1"/>
</dbReference>
<dbReference type="AlphaFoldDB" id="A0A839QR58"/>
<keyword evidence="4 5" id="KW-0274">FAD</keyword>
<comment type="caution">
    <text evidence="7">The sequence shown here is derived from an EMBL/GenBank/DDBJ whole genome shotgun (WGS) entry which is preliminary data.</text>
</comment>
<dbReference type="GO" id="GO:0050660">
    <property type="term" value="F:flavin adenine dinucleotide binding"/>
    <property type="evidence" value="ECO:0007669"/>
    <property type="project" value="InterPro"/>
</dbReference>
<keyword evidence="8" id="KW-1185">Reference proteome</keyword>
<dbReference type="EMBL" id="JACHVS010000001">
    <property type="protein sequence ID" value="MBB2995742.1"/>
    <property type="molecule type" value="Genomic_DNA"/>
</dbReference>
<dbReference type="PIRSF" id="PIRSF000137">
    <property type="entry name" value="Alcohol_oxidase"/>
    <property type="match status" value="1"/>
</dbReference>
<dbReference type="InterPro" id="IPR012132">
    <property type="entry name" value="GMC_OxRdtase"/>
</dbReference>